<comment type="caution">
    <text evidence="2">The sequence shown here is derived from an EMBL/GenBank/DDBJ whole genome shotgun (WGS) entry which is preliminary data.</text>
</comment>
<evidence type="ECO:0000313" key="3">
    <source>
        <dbReference type="Proteomes" id="UP001279734"/>
    </source>
</evidence>
<protein>
    <submittedName>
        <fullName evidence="2">Uncharacterized protein</fullName>
    </submittedName>
</protein>
<evidence type="ECO:0000313" key="2">
    <source>
        <dbReference type="EMBL" id="GMH03432.1"/>
    </source>
</evidence>
<feature type="region of interest" description="Disordered" evidence="1">
    <location>
        <begin position="708"/>
        <end position="762"/>
    </location>
</feature>
<organism evidence="2 3">
    <name type="scientific">Nepenthes gracilis</name>
    <name type="common">Slender pitcher plant</name>
    <dbReference type="NCBI Taxonomy" id="150966"/>
    <lineage>
        <taxon>Eukaryota</taxon>
        <taxon>Viridiplantae</taxon>
        <taxon>Streptophyta</taxon>
        <taxon>Embryophyta</taxon>
        <taxon>Tracheophyta</taxon>
        <taxon>Spermatophyta</taxon>
        <taxon>Magnoliopsida</taxon>
        <taxon>eudicotyledons</taxon>
        <taxon>Gunneridae</taxon>
        <taxon>Pentapetalae</taxon>
        <taxon>Caryophyllales</taxon>
        <taxon>Nepenthaceae</taxon>
        <taxon>Nepenthes</taxon>
    </lineage>
</organism>
<keyword evidence="3" id="KW-1185">Reference proteome</keyword>
<name>A0AAD3XG97_NEPGR</name>
<feature type="compositionally biased region" description="Pro residues" evidence="1">
    <location>
        <begin position="713"/>
        <end position="732"/>
    </location>
</feature>
<gene>
    <name evidence="2" type="ORF">Nepgr_005271</name>
</gene>
<sequence>MSIKQGIKATNAFRFQPPDCPEHAKDDGTEPESSVKKDRSRAASNSVSARNFDSRAYSSPVGHCRLQKENLHVLEEPREILEKPWTAAQSIERSPHLLPILNQHLFLAVLALSDWFVDQGCYMLRNIDKFHYGWLNLLVYCAGAGTVSCPENCVSLFLEDVGSAICCLALPVSPTQPSAARWMPRNLVAVVAEALHCGGEGLPNPPGLRFPPKPIPSSLGPGFPRLRGVYSQHPCKRPLVKEVEVSFSKSTLPISEPLQAPTVIPEVDFVVKPSVALPMSDPDGQITTNCEALEVIRPVCSAVDSDESMPPNESGHDSVQTLSTVYPDYGALDSSAVSVPSWLHSSWSLMTKGRRMSYLPGNATEVGGYAACEVAEFLWVSSCLLMPEVRKLLAYGDSAVGCVDAQCYAVSMKGSAARLHPFPVGSSAIAMWLGLQPDSSKPAPPDQSKFVQQSPLEHLTTDMDSCKVNNPLLPSGSPHFLDSLCEALSQSTLDASNLKEEADCLSSVNEVVSHSPPCEATIILKVPYNGSSTGNELLSHSSPVVELVEHAGASSSMPLLSFADVNYLDLVKHLAPVDAHRQLRTQIVEGPHITAADVGGLDDVPPSGPPVAGLDTESDDYEPTPSPISHLASKYGLASLKQVGAGPVSPIEPSPEGLMELGTPDQDQLNLGLENPPAQHKTGHWIQALLLDGHLNCKCSLSLTIAGHGQPSGGPPDPPPDGAPPILPPSSPPTAFVSKSLVQSPSTEFAIKKNRGCPSSSP</sequence>
<dbReference type="EMBL" id="BSYO01000004">
    <property type="protein sequence ID" value="GMH03432.1"/>
    <property type="molecule type" value="Genomic_DNA"/>
</dbReference>
<proteinExistence type="predicted"/>
<accession>A0AAD3XG97</accession>
<feature type="region of interest" description="Disordered" evidence="1">
    <location>
        <begin position="596"/>
        <end position="626"/>
    </location>
</feature>
<reference evidence="2" key="1">
    <citation type="submission" date="2023-05" db="EMBL/GenBank/DDBJ databases">
        <title>Nepenthes gracilis genome sequencing.</title>
        <authorList>
            <person name="Fukushima K."/>
        </authorList>
    </citation>
    <scope>NUCLEOTIDE SEQUENCE</scope>
    <source>
        <strain evidence="2">SING2019-196</strain>
    </source>
</reference>
<dbReference type="AlphaFoldDB" id="A0AAD3XG97"/>
<evidence type="ECO:0000256" key="1">
    <source>
        <dbReference type="SAM" id="MobiDB-lite"/>
    </source>
</evidence>
<feature type="region of interest" description="Disordered" evidence="1">
    <location>
        <begin position="1"/>
        <end position="48"/>
    </location>
</feature>
<dbReference type="Proteomes" id="UP001279734">
    <property type="component" value="Unassembled WGS sequence"/>
</dbReference>
<feature type="compositionally biased region" description="Basic and acidic residues" evidence="1">
    <location>
        <begin position="20"/>
        <end position="41"/>
    </location>
</feature>